<dbReference type="AlphaFoldDB" id="A0A9P6ZXZ1"/>
<dbReference type="OrthoDB" id="3248986at2759"/>
<dbReference type="Proteomes" id="UP000714275">
    <property type="component" value="Unassembled WGS sequence"/>
</dbReference>
<dbReference type="EMBL" id="JABBWD010000015">
    <property type="protein sequence ID" value="KAG1778641.1"/>
    <property type="molecule type" value="Genomic_DNA"/>
</dbReference>
<gene>
    <name evidence="1" type="ORF">EV702DRAFT_941103</name>
</gene>
<keyword evidence="2" id="KW-1185">Reference proteome</keyword>
<feature type="non-terminal residue" evidence="1">
    <location>
        <position position="1"/>
    </location>
</feature>
<accession>A0A9P6ZXZ1</accession>
<evidence type="ECO:0000313" key="2">
    <source>
        <dbReference type="Proteomes" id="UP000714275"/>
    </source>
</evidence>
<organism evidence="1 2">
    <name type="scientific">Suillus placidus</name>
    <dbReference type="NCBI Taxonomy" id="48579"/>
    <lineage>
        <taxon>Eukaryota</taxon>
        <taxon>Fungi</taxon>
        <taxon>Dikarya</taxon>
        <taxon>Basidiomycota</taxon>
        <taxon>Agaricomycotina</taxon>
        <taxon>Agaricomycetes</taxon>
        <taxon>Agaricomycetidae</taxon>
        <taxon>Boletales</taxon>
        <taxon>Suillineae</taxon>
        <taxon>Suillaceae</taxon>
        <taxon>Suillus</taxon>
    </lineage>
</organism>
<sequence>LCPSCWKMYHPSDFCTLCNPTCAEPDCSTTLFQTKCTTSEGVKKIPFKVMPVASLKTALVRLLMCPGKWDELQHWRKEGDDEPAPPITREEWYATKALDEPLCDIYDG</sequence>
<reference evidence="1" key="1">
    <citation type="journal article" date="2020" name="New Phytol.">
        <title>Comparative genomics reveals dynamic genome evolution in host specialist ectomycorrhizal fungi.</title>
        <authorList>
            <person name="Lofgren L.A."/>
            <person name="Nguyen N.H."/>
            <person name="Vilgalys R."/>
            <person name="Ruytinx J."/>
            <person name="Liao H.L."/>
            <person name="Branco S."/>
            <person name="Kuo A."/>
            <person name="LaButti K."/>
            <person name="Lipzen A."/>
            <person name="Andreopoulos W."/>
            <person name="Pangilinan J."/>
            <person name="Riley R."/>
            <person name="Hundley H."/>
            <person name="Na H."/>
            <person name="Barry K."/>
            <person name="Grigoriev I.V."/>
            <person name="Stajich J.E."/>
            <person name="Kennedy P.G."/>
        </authorList>
    </citation>
    <scope>NUCLEOTIDE SEQUENCE</scope>
    <source>
        <strain evidence="1">DOB743</strain>
    </source>
</reference>
<proteinExistence type="predicted"/>
<protein>
    <submittedName>
        <fullName evidence="1">Uncharacterized protein</fullName>
    </submittedName>
</protein>
<evidence type="ECO:0000313" key="1">
    <source>
        <dbReference type="EMBL" id="KAG1778641.1"/>
    </source>
</evidence>
<feature type="non-terminal residue" evidence="1">
    <location>
        <position position="108"/>
    </location>
</feature>
<name>A0A9P6ZXZ1_9AGAM</name>
<comment type="caution">
    <text evidence="1">The sequence shown here is derived from an EMBL/GenBank/DDBJ whole genome shotgun (WGS) entry which is preliminary data.</text>
</comment>